<evidence type="ECO:0000313" key="3">
    <source>
        <dbReference type="Proteomes" id="UP000466794"/>
    </source>
</evidence>
<evidence type="ECO:0000313" key="2">
    <source>
        <dbReference type="EMBL" id="MVU81035.1"/>
    </source>
</evidence>
<sequence>MAVDKTVPRVLNPLWIISLFLGLAEVTAGGAATLTSGWIQSIFAIFCVTFPSGVAIAFFITLRDRPQVFYAPGDFLNEGPDVQHYIETMSKSLNRVDIEKVITVGISRGLEETPELGEVSKIKVLNQAIESAKDEYTRQHITVRIPFVDRQNEPVELLFLAESPVSEVLDNIYFALQSTVAPYTYGDQWILRNVESGEVLKDAKIQSAMDNPSKSYDYRPLSEAGIPGGSHLEVLLFSDESR</sequence>
<keyword evidence="1" id="KW-1133">Transmembrane helix</keyword>
<keyword evidence="1" id="KW-0472">Membrane</keyword>
<dbReference type="AlphaFoldDB" id="A0A7K1V340"/>
<proteinExistence type="predicted"/>
<protein>
    <submittedName>
        <fullName evidence="2">Uncharacterized protein</fullName>
    </submittedName>
</protein>
<keyword evidence="3" id="KW-1185">Reference proteome</keyword>
<gene>
    <name evidence="2" type="ORF">GPX89_27780</name>
</gene>
<keyword evidence="1" id="KW-0812">Transmembrane</keyword>
<accession>A0A7K1V340</accession>
<feature type="transmembrane region" description="Helical" evidence="1">
    <location>
        <begin position="38"/>
        <end position="60"/>
    </location>
</feature>
<feature type="transmembrane region" description="Helical" evidence="1">
    <location>
        <begin position="12"/>
        <end position="32"/>
    </location>
</feature>
<dbReference type="EMBL" id="WRPP01000005">
    <property type="protein sequence ID" value="MVU81035.1"/>
    <property type="molecule type" value="Genomic_DNA"/>
</dbReference>
<reference evidence="2 3" key="1">
    <citation type="submission" date="2019-12" db="EMBL/GenBank/DDBJ databases">
        <title>Nocardia sp. nov. ET3-3 isolated from soil.</title>
        <authorList>
            <person name="Kanchanasin P."/>
            <person name="Tanasupawat S."/>
            <person name="Yuki M."/>
            <person name="Kudo T."/>
        </authorList>
    </citation>
    <scope>NUCLEOTIDE SEQUENCE [LARGE SCALE GENOMIC DNA]</scope>
    <source>
        <strain evidence="2 3">ET3-3</strain>
    </source>
</reference>
<evidence type="ECO:0000256" key="1">
    <source>
        <dbReference type="SAM" id="Phobius"/>
    </source>
</evidence>
<dbReference type="Proteomes" id="UP000466794">
    <property type="component" value="Unassembled WGS sequence"/>
</dbReference>
<comment type="caution">
    <text evidence="2">The sequence shown here is derived from an EMBL/GenBank/DDBJ whole genome shotgun (WGS) entry which is preliminary data.</text>
</comment>
<dbReference type="RefSeq" id="WP_157390557.1">
    <property type="nucleotide sequence ID" value="NZ_WRPP01000005.1"/>
</dbReference>
<organism evidence="2 3">
    <name type="scientific">Nocardia terrae</name>
    <dbReference type="NCBI Taxonomy" id="2675851"/>
    <lineage>
        <taxon>Bacteria</taxon>
        <taxon>Bacillati</taxon>
        <taxon>Actinomycetota</taxon>
        <taxon>Actinomycetes</taxon>
        <taxon>Mycobacteriales</taxon>
        <taxon>Nocardiaceae</taxon>
        <taxon>Nocardia</taxon>
    </lineage>
</organism>
<name>A0A7K1V340_9NOCA</name>